<dbReference type="AlphaFoldDB" id="A0AAF3F650"/>
<dbReference type="Pfam" id="PF04910">
    <property type="entry name" value="Tcf25"/>
    <property type="match status" value="1"/>
</dbReference>
<dbReference type="Proteomes" id="UP000887575">
    <property type="component" value="Unassembled WGS sequence"/>
</dbReference>
<evidence type="ECO:0000313" key="3">
    <source>
        <dbReference type="WBParaSite" id="MBELARI_LOCUS21844"/>
    </source>
</evidence>
<dbReference type="PANTHER" id="PTHR22684">
    <property type="entry name" value="NULP1-RELATED"/>
    <property type="match status" value="1"/>
</dbReference>
<name>A0AAF3F650_9BILA</name>
<dbReference type="PANTHER" id="PTHR22684:SF0">
    <property type="entry name" value="RIBOSOME QUALITY CONTROL COMPLEX SUBUNIT TCF25"/>
    <property type="match status" value="1"/>
</dbReference>
<organism evidence="2 3">
    <name type="scientific">Mesorhabditis belari</name>
    <dbReference type="NCBI Taxonomy" id="2138241"/>
    <lineage>
        <taxon>Eukaryota</taxon>
        <taxon>Metazoa</taxon>
        <taxon>Ecdysozoa</taxon>
        <taxon>Nematoda</taxon>
        <taxon>Chromadorea</taxon>
        <taxon>Rhabditida</taxon>
        <taxon>Rhabditina</taxon>
        <taxon>Rhabditomorpha</taxon>
        <taxon>Rhabditoidea</taxon>
        <taxon>Rhabditidae</taxon>
        <taxon>Mesorhabditinae</taxon>
        <taxon>Mesorhabditis</taxon>
    </lineage>
</organism>
<evidence type="ECO:0000256" key="1">
    <source>
        <dbReference type="SAM" id="MobiDB-lite"/>
    </source>
</evidence>
<feature type="compositionally biased region" description="Basic residues" evidence="1">
    <location>
        <begin position="65"/>
        <end position="80"/>
    </location>
</feature>
<sequence>MSTKHLRRLLQEKEAQDNEQNDDKSDDEEPKTKGNTNRFQFLEDEDLGEDDEEVQGTFAPSQSKQKQKEKKNKKKKAKNAKNKDEEKEDDDTLLERLAAEARIMTVNASEEGELGETAGVEELFKVDPRQLDPTEELKRVLGKLLRESSSSTRETAHFVHKAGWGRIAKAKTNWPAPKAIGLSMEPDVERQFPIGLKWFRFSHNGNYEKCERLCWVAEDTLNHELVNEVLSSAFYHLNGLLMYANVFRMQDDITQCCDCIERGIFFAEQAFHPLFQVFSWQHRLDYAVYENRAFFLLLHRHMLNCVHKRCFKTALNIGKLLFGLEPQGDPLGVLLVLDSIALRAKQYSWLRQTFAAINEWKKLELLPNWLYSLALAAYLEKQSDADILLEQAIIAHPSVVTEILNELQMQPDSEVENNAYLKGTAFAKEPEGLQLLIKIYVKQTAELWKAPNVIGWLENITRQTIRRETLAKKMEEWKVRRFRSFVGVPLNLRRAAFLVGVDHSATSITDPLPPANGRARYTKSLLPPQHVDGFLSGFLHSIYPDYQPGEHLMDAVRRMIQDFVGGNGTEERDPNAQPPQPQ</sequence>
<keyword evidence="2" id="KW-1185">Reference proteome</keyword>
<dbReference type="InterPro" id="IPR006994">
    <property type="entry name" value="TCF25/Rqc1"/>
</dbReference>
<feature type="region of interest" description="Disordered" evidence="1">
    <location>
        <begin position="1"/>
        <end position="92"/>
    </location>
</feature>
<evidence type="ECO:0000313" key="2">
    <source>
        <dbReference type="Proteomes" id="UP000887575"/>
    </source>
</evidence>
<dbReference type="GO" id="GO:1990112">
    <property type="term" value="C:RQC complex"/>
    <property type="evidence" value="ECO:0007669"/>
    <property type="project" value="TreeGrafter"/>
</dbReference>
<protein>
    <submittedName>
        <fullName evidence="3">Transcription factor 25</fullName>
    </submittedName>
</protein>
<dbReference type="WBParaSite" id="MBELARI_LOCUS21844">
    <property type="protein sequence ID" value="MBELARI_LOCUS21844"/>
    <property type="gene ID" value="MBELARI_LOCUS21844"/>
</dbReference>
<feature type="compositionally biased region" description="Acidic residues" evidence="1">
    <location>
        <begin position="42"/>
        <end position="54"/>
    </location>
</feature>
<accession>A0AAF3F650</accession>
<reference evidence="3" key="1">
    <citation type="submission" date="2024-02" db="UniProtKB">
        <authorList>
            <consortium name="WormBaseParasite"/>
        </authorList>
    </citation>
    <scope>IDENTIFICATION</scope>
</reference>
<feature type="compositionally biased region" description="Acidic residues" evidence="1">
    <location>
        <begin position="17"/>
        <end position="29"/>
    </location>
</feature>
<proteinExistence type="predicted"/>